<evidence type="ECO:0000256" key="1">
    <source>
        <dbReference type="SAM" id="MobiDB-lite"/>
    </source>
</evidence>
<evidence type="ECO:0000313" key="3">
    <source>
        <dbReference type="EMBL" id="PIK55090.1"/>
    </source>
</evidence>
<dbReference type="EMBL" id="MRZV01000225">
    <property type="protein sequence ID" value="PIK55090.1"/>
    <property type="molecule type" value="Genomic_DNA"/>
</dbReference>
<gene>
    <name evidence="3" type="ORF">BSL78_07985</name>
</gene>
<dbReference type="AlphaFoldDB" id="A0A2G8L4L6"/>
<organism evidence="3 4">
    <name type="scientific">Stichopus japonicus</name>
    <name type="common">Sea cucumber</name>
    <dbReference type="NCBI Taxonomy" id="307972"/>
    <lineage>
        <taxon>Eukaryota</taxon>
        <taxon>Metazoa</taxon>
        <taxon>Echinodermata</taxon>
        <taxon>Eleutherozoa</taxon>
        <taxon>Echinozoa</taxon>
        <taxon>Holothuroidea</taxon>
        <taxon>Aspidochirotacea</taxon>
        <taxon>Aspidochirotida</taxon>
        <taxon>Stichopodidae</taxon>
        <taxon>Apostichopus</taxon>
    </lineage>
</organism>
<name>A0A2G8L4L6_STIJA</name>
<keyword evidence="2" id="KW-0472">Membrane</keyword>
<dbReference type="Proteomes" id="UP000230750">
    <property type="component" value="Unassembled WGS sequence"/>
</dbReference>
<evidence type="ECO:0000313" key="4">
    <source>
        <dbReference type="Proteomes" id="UP000230750"/>
    </source>
</evidence>
<feature type="transmembrane region" description="Helical" evidence="2">
    <location>
        <begin position="6"/>
        <end position="24"/>
    </location>
</feature>
<evidence type="ECO:0000256" key="2">
    <source>
        <dbReference type="SAM" id="Phobius"/>
    </source>
</evidence>
<protein>
    <submittedName>
        <fullName evidence="3">Uncharacterized protein</fullName>
    </submittedName>
</protein>
<sequence>MDISLIFLSAASLIIFIVGITLCVKSKYWSKKPEVEIYNPPSLLETLANKTDRDLTATTSRQYNRSGTSKFSEQYCNVSTFDMVKSPLRKSISEGDLLNWDEDKSSSGSSESLEERGIGKQIHFIRRIPPPAHNLVTRSCEMLSAPGLYEYVEADIHMPPKRSTKRKFRASRPLPNLPNERSRRSAGLSMSYSDIPPFVNVTQQSSCRFTSSAVTDIHQSVPLPPFIGDDISRSCIDLRMTYIHLVLVSMLVLYRINRSNPFLKVPLRVQC</sequence>
<accession>A0A2G8L4L6</accession>
<feature type="region of interest" description="Disordered" evidence="1">
    <location>
        <begin position="162"/>
        <end position="185"/>
    </location>
</feature>
<reference evidence="3 4" key="1">
    <citation type="journal article" date="2017" name="PLoS Biol.">
        <title>The sea cucumber genome provides insights into morphological evolution and visceral regeneration.</title>
        <authorList>
            <person name="Zhang X."/>
            <person name="Sun L."/>
            <person name="Yuan J."/>
            <person name="Sun Y."/>
            <person name="Gao Y."/>
            <person name="Zhang L."/>
            <person name="Li S."/>
            <person name="Dai H."/>
            <person name="Hamel J.F."/>
            <person name="Liu C."/>
            <person name="Yu Y."/>
            <person name="Liu S."/>
            <person name="Lin W."/>
            <person name="Guo K."/>
            <person name="Jin S."/>
            <person name="Xu P."/>
            <person name="Storey K.B."/>
            <person name="Huan P."/>
            <person name="Zhang T."/>
            <person name="Zhou Y."/>
            <person name="Zhang J."/>
            <person name="Lin C."/>
            <person name="Li X."/>
            <person name="Xing L."/>
            <person name="Huo D."/>
            <person name="Sun M."/>
            <person name="Wang L."/>
            <person name="Mercier A."/>
            <person name="Li F."/>
            <person name="Yang H."/>
            <person name="Xiang J."/>
        </authorList>
    </citation>
    <scope>NUCLEOTIDE SEQUENCE [LARGE SCALE GENOMIC DNA]</scope>
    <source>
        <strain evidence="3">Shaxun</strain>
        <tissue evidence="3">Muscle</tissue>
    </source>
</reference>
<keyword evidence="4" id="KW-1185">Reference proteome</keyword>
<keyword evidence="2" id="KW-0812">Transmembrane</keyword>
<comment type="caution">
    <text evidence="3">The sequence shown here is derived from an EMBL/GenBank/DDBJ whole genome shotgun (WGS) entry which is preliminary data.</text>
</comment>
<proteinExistence type="predicted"/>
<keyword evidence="2" id="KW-1133">Transmembrane helix</keyword>